<keyword evidence="9" id="KW-0325">Glycoprotein</keyword>
<evidence type="ECO:0000259" key="13">
    <source>
        <dbReference type="PROSITE" id="PS50024"/>
    </source>
</evidence>
<dbReference type="InterPro" id="IPR009003">
    <property type="entry name" value="Peptidase_S1_PA"/>
</dbReference>
<keyword evidence="5 12" id="KW-1133">Transmembrane helix</keyword>
<dbReference type="PROSITE" id="PS50068">
    <property type="entry name" value="LDLRA_2"/>
    <property type="match status" value="5"/>
</dbReference>
<dbReference type="GO" id="GO:0004252">
    <property type="term" value="F:serine-type endopeptidase activity"/>
    <property type="evidence" value="ECO:0007669"/>
    <property type="project" value="InterPro"/>
</dbReference>
<proteinExistence type="predicted"/>
<feature type="region of interest" description="Disordered" evidence="11">
    <location>
        <begin position="71"/>
        <end position="105"/>
    </location>
</feature>
<feature type="compositionally biased region" description="Basic and acidic residues" evidence="11">
    <location>
        <begin position="449"/>
        <end position="468"/>
    </location>
</feature>
<dbReference type="PROSITE" id="PS50024">
    <property type="entry name" value="SEA"/>
    <property type="match status" value="1"/>
</dbReference>
<dbReference type="GeneID" id="112690597"/>
<dbReference type="InterPro" id="IPR051221">
    <property type="entry name" value="LDLR-related"/>
</dbReference>
<dbReference type="GO" id="GO:0043235">
    <property type="term" value="C:receptor complex"/>
    <property type="evidence" value="ECO:0007669"/>
    <property type="project" value="TreeGrafter"/>
</dbReference>
<dbReference type="Proteomes" id="UP000694846">
    <property type="component" value="Unplaced"/>
</dbReference>
<dbReference type="PRINTS" id="PR00261">
    <property type="entry name" value="LDLRECEPTOR"/>
</dbReference>
<feature type="disulfide bond" evidence="10">
    <location>
        <begin position="1226"/>
        <end position="1244"/>
    </location>
</feature>
<dbReference type="Pfam" id="PF00057">
    <property type="entry name" value="Ldl_recept_a"/>
    <property type="match status" value="5"/>
</dbReference>
<gene>
    <name evidence="16" type="primary">LOC112690597</name>
</gene>
<feature type="disulfide bond" evidence="10">
    <location>
        <begin position="1313"/>
        <end position="1328"/>
    </location>
</feature>
<dbReference type="CDD" id="cd00112">
    <property type="entry name" value="LDLa"/>
    <property type="match status" value="5"/>
</dbReference>
<feature type="disulfide bond" evidence="10">
    <location>
        <begin position="1200"/>
        <end position="1215"/>
    </location>
</feature>
<dbReference type="InterPro" id="IPR000082">
    <property type="entry name" value="SEA_dom"/>
</dbReference>
<keyword evidence="7 10" id="KW-1015">Disulfide bond</keyword>
<sequence>MSSTSGGDTTLEPDNSVTTVYNGDRTAAGTGHRVSPPSSSYADSGLDMSNTESSAGDAKLIIDVPDFSKEMETPRTGIDNPSFETDKTDVPKPLTNGHNGTVNQENGRLEKDKMAEAVNLELINMKPFAKSVNGTGNGVPTKKKETGVNMNDTYDDYFIPVNEHKKYMRGGEKLYVTKDKRDMNQSRKPFMCWVFGLVLLGAAVIIAILASTGFIFNNDAAVESRNFGENEKLAGFGTHHAHPSSVSPPPSVDNSGPFNPPTTDMSGVFVPRTLQGEIVIDNMEFTPGMSNKSSAEFQTLASSIESELKTAIFKEQTLNGASDGIHVKVIEFSSGSVVAKYRVGWEYKDDSEPQDLIDAATLKARLDSYLREYNGFLYNYRIPIHRLRSDPIMDKCKTENGKCSHYCSYDYISLDFVCSCPPELTISENMKDCKRIDDTHAMDDVMITKSDDENIDEKPFDYFSENEHSSVPTPNSEPEPSSEPDSKSEPEPNSDSEPKSEPEPSSEPKSKSEPEPSSEPESKSEPEPSPEPESKSEPEPSSEPEVKAEPVPNSETEVQAEHEANSETAFNPIPVKTEQESISEPVPSSEPASKVEPEPSSEPAPKTETEPISEPGPKVEPEPVSKTEPEPSSDLTSKLEPEPSSEPASKAEPEPSSEPASKAEPVPSSEPTSKDPFEHISEPTTKEEPEPSSEPASKVEPESTSEPATKAEPEPSSEPEVKPSLESHRPEPEPSSEPNSKSSTMEMYESLSDVDISSEFDTSDQNNKAPVDTSSEKSILNIDQTDREAKSHSEEVFNHEIKPEITYTVSTESEFETKTEVSVKDSKPKESNEFALVDVDLNVPEQSSTLPSITENWLITTQSSNIQGVPKLPSDLEVTDKENGDVEKEMEIENATSLNPEQTEFKSESSTIMGIVQTELKSENKSVDPISESNIKMSSEFTTTLPGQSTFDNFKDVPSMVTEATIDASSSSIEDMSSSTKGLDNISVEHVTEFMDITTMLSIIEQMPIKKQEEPQNSEDLIKLSGKKHSDDLSSLDKINIPDPTKKLQSLTSLEEQIINLPFTDVTSSTPSNIDNLNENVSIDQHESLDQIRTSVGEQNIADIVGEDEKTSVLDLYQKPELKKKEKKTSKNPDLYVTDTGYTKRNKTKTEKENKKNNKPDFMDVMPGMMNLDKCEEGQFQCVNSTTKDGSYCIKISSKCDTNKDCIDNSDEYDCVENACSGNFLCKSGECLQRNLVCNNIMDCEDGSDEQSCDLWKCGDDEKQCSNGQCLPASYFCDGKADCIDHSDELQCNSTCDGYRCADGYCISSALQCNGVNDCTSGEDEQNCECGIDEFKCNTSSQCIPKAQRCDSIAQCVDRSDEWQCVQLDGTQLLAKREGETALKVCSTNWSNQWSDLVCQSLGFTDTKSTNFRPNEPAENVEINYLKLKDNSTLNSSKSLTAFLEPTNAQCETVEIKCSSKHLCGDFGGKDPLSMEMWPSVVYLHNTKTHKSCTSSLVKRNWLLSSYSCLHSIDESLSADQWEAVSSKTRVVNESSLTKRSVSRIIIHPGVKFEKIRYLNDTVLIQLSAPYDLSDEVNTICLPEQIVDNKQPCVIASWSYETPGVFKQFSRSLSEPLMQTDVCNSTKNFNGLLTERDICVAPGEIETTNMEIGSTLMCLAENGLWQLQGVLSYRGGYGRSSKPSLYNAIVDAVPWAENTIASGV</sequence>
<feature type="compositionally biased region" description="Basic and acidic residues" evidence="11">
    <location>
        <begin position="617"/>
        <end position="629"/>
    </location>
</feature>
<feature type="compositionally biased region" description="Basic and acidic residues" evidence="11">
    <location>
        <begin position="672"/>
        <end position="689"/>
    </location>
</feature>
<dbReference type="Gene3D" id="4.10.400.10">
    <property type="entry name" value="Low-density Lipoprotein Receptor"/>
    <property type="match status" value="5"/>
</dbReference>
<evidence type="ECO:0000256" key="11">
    <source>
        <dbReference type="SAM" id="MobiDB-lite"/>
    </source>
</evidence>
<dbReference type="SUPFAM" id="SSF56487">
    <property type="entry name" value="SRCR-like"/>
    <property type="match status" value="1"/>
</dbReference>
<evidence type="ECO:0000256" key="2">
    <source>
        <dbReference type="ARBA" id="ARBA00022692"/>
    </source>
</evidence>
<comment type="caution">
    <text evidence="10">Lacks conserved residue(s) required for the propagation of feature annotation.</text>
</comment>
<feature type="disulfide bond" evidence="10">
    <location>
        <begin position="1258"/>
        <end position="1270"/>
    </location>
</feature>
<feature type="compositionally biased region" description="Basic and acidic residues" evidence="11">
    <location>
        <begin position="484"/>
        <end position="548"/>
    </location>
</feature>
<dbReference type="InterPro" id="IPR001254">
    <property type="entry name" value="Trypsin_dom"/>
</dbReference>
<feature type="compositionally biased region" description="Polar residues" evidence="11">
    <location>
        <begin position="96"/>
        <end position="105"/>
    </location>
</feature>
<protein>
    <submittedName>
        <fullName evidence="16">Uncharacterized protein LOC112690597</fullName>
    </submittedName>
</protein>
<feature type="disulfide bond" evidence="10">
    <location>
        <begin position="1277"/>
        <end position="1292"/>
    </location>
</feature>
<evidence type="ECO:0000256" key="7">
    <source>
        <dbReference type="ARBA" id="ARBA00023157"/>
    </source>
</evidence>
<feature type="compositionally biased region" description="Basic and acidic residues" evidence="11">
    <location>
        <begin position="784"/>
        <end position="803"/>
    </location>
</feature>
<reference evidence="16" key="1">
    <citation type="submission" date="2025-08" db="UniProtKB">
        <authorList>
            <consortium name="RefSeq"/>
        </authorList>
    </citation>
    <scope>IDENTIFICATION</scope>
    <source>
        <tissue evidence="16">Whole body</tissue>
    </source>
</reference>
<feature type="compositionally biased region" description="Low complexity" evidence="11">
    <location>
        <begin position="736"/>
        <end position="746"/>
    </location>
</feature>
<evidence type="ECO:0000259" key="14">
    <source>
        <dbReference type="PROSITE" id="PS50240"/>
    </source>
</evidence>
<dbReference type="InterPro" id="IPR023415">
    <property type="entry name" value="LDLR_class-A_CS"/>
</dbReference>
<feature type="disulfide bond" evidence="10">
    <location>
        <begin position="1350"/>
        <end position="1365"/>
    </location>
</feature>
<keyword evidence="2 12" id="KW-0812">Transmembrane</keyword>
<feature type="domain" description="Peptidase S1" evidence="14">
    <location>
        <begin position="1466"/>
        <end position="1701"/>
    </location>
</feature>
<feature type="disulfide bond" evidence="10">
    <location>
        <begin position="1265"/>
        <end position="1283"/>
    </location>
</feature>
<evidence type="ECO:0000256" key="3">
    <source>
        <dbReference type="ARBA" id="ARBA00022737"/>
    </source>
</evidence>
<dbReference type="InterPro" id="IPR043504">
    <property type="entry name" value="Peptidase_S1_PA_chymotrypsin"/>
</dbReference>
<keyword evidence="8" id="KW-0675">Receptor</keyword>
<keyword evidence="4" id="KW-0735">Signal-anchor</keyword>
<dbReference type="GO" id="GO:0006508">
    <property type="term" value="P:proteolysis"/>
    <property type="evidence" value="ECO:0007669"/>
    <property type="project" value="InterPro"/>
</dbReference>
<dbReference type="InterPro" id="IPR036055">
    <property type="entry name" value="LDL_receptor-like_sf"/>
</dbReference>
<feature type="disulfide bond" evidence="10">
    <location>
        <begin position="1238"/>
        <end position="1253"/>
    </location>
</feature>
<evidence type="ECO:0000256" key="4">
    <source>
        <dbReference type="ARBA" id="ARBA00022968"/>
    </source>
</evidence>
<evidence type="ECO:0000313" key="15">
    <source>
        <dbReference type="Proteomes" id="UP000694846"/>
    </source>
</evidence>
<evidence type="ECO:0000256" key="12">
    <source>
        <dbReference type="SAM" id="Phobius"/>
    </source>
</evidence>
<dbReference type="SUPFAM" id="SSF57424">
    <property type="entry name" value="LDL receptor-like module"/>
    <property type="match status" value="5"/>
</dbReference>
<feature type="disulfide bond" evidence="10">
    <location>
        <begin position="1301"/>
        <end position="1319"/>
    </location>
</feature>
<dbReference type="Gene3D" id="2.40.10.10">
    <property type="entry name" value="Trypsin-like serine proteases"/>
    <property type="match status" value="2"/>
</dbReference>
<evidence type="ECO:0000256" key="1">
    <source>
        <dbReference type="ARBA" id="ARBA00004606"/>
    </source>
</evidence>
<feature type="compositionally biased region" description="Polar residues" evidence="11">
    <location>
        <begin position="253"/>
        <end position="262"/>
    </location>
</feature>
<dbReference type="PANTHER" id="PTHR22722:SF5">
    <property type="entry name" value="LOW-DENSITY LIPOPROTEIN RECEPTOR-RELATED PROTEIN 1B"/>
    <property type="match status" value="1"/>
</dbReference>
<evidence type="ECO:0000256" key="6">
    <source>
        <dbReference type="ARBA" id="ARBA00023136"/>
    </source>
</evidence>
<feature type="compositionally biased region" description="Polar residues" evidence="11">
    <location>
        <begin position="36"/>
        <end position="54"/>
    </location>
</feature>
<dbReference type="InterPro" id="IPR036364">
    <property type="entry name" value="SEA_dom_sf"/>
</dbReference>
<feature type="compositionally biased region" description="Basic and acidic residues" evidence="11">
    <location>
        <begin position="1148"/>
        <end position="1162"/>
    </location>
</feature>
<organism evidence="15 16">
    <name type="scientific">Sipha flava</name>
    <name type="common">yellow sugarcane aphid</name>
    <dbReference type="NCBI Taxonomy" id="143950"/>
    <lineage>
        <taxon>Eukaryota</taxon>
        <taxon>Metazoa</taxon>
        <taxon>Ecdysozoa</taxon>
        <taxon>Arthropoda</taxon>
        <taxon>Hexapoda</taxon>
        <taxon>Insecta</taxon>
        <taxon>Pterygota</taxon>
        <taxon>Neoptera</taxon>
        <taxon>Paraneoptera</taxon>
        <taxon>Hemiptera</taxon>
        <taxon>Sternorrhyncha</taxon>
        <taxon>Aphidomorpha</taxon>
        <taxon>Aphidoidea</taxon>
        <taxon>Aphididae</taxon>
        <taxon>Sipha</taxon>
    </lineage>
</organism>
<dbReference type="PROSITE" id="PS50240">
    <property type="entry name" value="TRYPSIN_DOM"/>
    <property type="match status" value="1"/>
</dbReference>
<keyword evidence="6 12" id="KW-0472">Membrane</keyword>
<dbReference type="SMART" id="SM00192">
    <property type="entry name" value="LDLa"/>
    <property type="match status" value="5"/>
</dbReference>
<dbReference type="OrthoDB" id="9990982at2759"/>
<feature type="domain" description="SEA" evidence="13">
    <location>
        <begin position="270"/>
        <end position="394"/>
    </location>
</feature>
<dbReference type="SUPFAM" id="SSF82671">
    <property type="entry name" value="SEA domain"/>
    <property type="match status" value="1"/>
</dbReference>
<keyword evidence="15" id="KW-1185">Reference proteome</keyword>
<dbReference type="InterPro" id="IPR002172">
    <property type="entry name" value="LDrepeatLR_classA_rpt"/>
</dbReference>
<feature type="compositionally biased region" description="Polar residues" evidence="11">
    <location>
        <begin position="763"/>
        <end position="783"/>
    </location>
</feature>
<feature type="compositionally biased region" description="Low complexity" evidence="11">
    <location>
        <begin position="580"/>
        <end position="594"/>
    </location>
</feature>
<dbReference type="RefSeq" id="XP_025420430.1">
    <property type="nucleotide sequence ID" value="XM_025564645.1"/>
</dbReference>
<feature type="region of interest" description="Disordered" evidence="11">
    <location>
        <begin position="1122"/>
        <end position="1163"/>
    </location>
</feature>
<feature type="region of interest" description="Disordered" evidence="11">
    <location>
        <begin position="447"/>
        <end position="832"/>
    </location>
</feature>
<evidence type="ECO:0000256" key="8">
    <source>
        <dbReference type="ARBA" id="ARBA00023170"/>
    </source>
</evidence>
<dbReference type="Pfam" id="PF00089">
    <property type="entry name" value="Trypsin"/>
    <property type="match status" value="1"/>
</dbReference>
<feature type="compositionally biased region" description="Low complexity" evidence="11">
    <location>
        <begin position="693"/>
        <end position="708"/>
    </location>
</feature>
<dbReference type="Gene3D" id="3.30.70.960">
    <property type="entry name" value="SEA domain"/>
    <property type="match status" value="1"/>
</dbReference>
<dbReference type="Pfam" id="PF01390">
    <property type="entry name" value="SEA"/>
    <property type="match status" value="1"/>
</dbReference>
<dbReference type="PANTHER" id="PTHR22722">
    <property type="entry name" value="LOW-DENSITY LIPOPROTEIN RECEPTOR-RELATED PROTEIN 2-RELATED"/>
    <property type="match status" value="1"/>
</dbReference>
<evidence type="ECO:0000256" key="10">
    <source>
        <dbReference type="PROSITE-ProRule" id="PRU00124"/>
    </source>
</evidence>
<dbReference type="Gene3D" id="2.10.25.10">
    <property type="entry name" value="Laminin"/>
    <property type="match status" value="1"/>
</dbReference>
<dbReference type="InterPro" id="IPR036772">
    <property type="entry name" value="SRCR-like_dom_sf"/>
</dbReference>
<comment type="subcellular location">
    <subcellularLocation>
        <location evidence="1">Membrane</location>
        <topology evidence="1">Single-pass type II membrane protein</topology>
    </subcellularLocation>
</comment>
<feature type="compositionally biased region" description="Polar residues" evidence="11">
    <location>
        <begin position="1"/>
        <end position="21"/>
    </location>
</feature>
<feature type="compositionally biased region" description="Basic and acidic residues" evidence="11">
    <location>
        <begin position="815"/>
        <end position="832"/>
    </location>
</feature>
<feature type="transmembrane region" description="Helical" evidence="12">
    <location>
        <begin position="190"/>
        <end position="216"/>
    </location>
</feature>
<dbReference type="PROSITE" id="PS01209">
    <property type="entry name" value="LDLRA_1"/>
    <property type="match status" value="4"/>
</dbReference>
<evidence type="ECO:0000313" key="16">
    <source>
        <dbReference type="RefSeq" id="XP_025420430.1"/>
    </source>
</evidence>
<dbReference type="SUPFAM" id="SSF50494">
    <property type="entry name" value="Trypsin-like serine proteases"/>
    <property type="match status" value="1"/>
</dbReference>
<feature type="region of interest" description="Disordered" evidence="11">
    <location>
        <begin position="238"/>
        <end position="262"/>
    </location>
</feature>
<dbReference type="GO" id="GO:0005886">
    <property type="term" value="C:plasma membrane"/>
    <property type="evidence" value="ECO:0007669"/>
    <property type="project" value="TreeGrafter"/>
</dbReference>
<evidence type="ECO:0000256" key="5">
    <source>
        <dbReference type="ARBA" id="ARBA00022989"/>
    </source>
</evidence>
<dbReference type="SMART" id="SM00020">
    <property type="entry name" value="Tryp_SPc"/>
    <property type="match status" value="1"/>
</dbReference>
<evidence type="ECO:0000256" key="9">
    <source>
        <dbReference type="ARBA" id="ARBA00023180"/>
    </source>
</evidence>
<feature type="compositionally biased region" description="Basic and acidic residues" evidence="11">
    <location>
        <begin position="709"/>
        <end position="732"/>
    </location>
</feature>
<dbReference type="GO" id="GO:0005041">
    <property type="term" value="F:low-density lipoprotein particle receptor activity"/>
    <property type="evidence" value="ECO:0007669"/>
    <property type="project" value="TreeGrafter"/>
</dbReference>
<name>A0A8B8GCA1_9HEMI</name>
<keyword evidence="3" id="KW-0677">Repeat</keyword>
<feature type="region of interest" description="Disordered" evidence="11">
    <location>
        <begin position="1"/>
        <end position="57"/>
    </location>
</feature>
<accession>A0A8B8GCA1</accession>